<accession>A0ABS8VJX0</accession>
<protein>
    <submittedName>
        <fullName evidence="1">Uncharacterized protein</fullName>
    </submittedName>
</protein>
<dbReference type="Proteomes" id="UP000823775">
    <property type="component" value="Unassembled WGS sequence"/>
</dbReference>
<sequence>MERVVSSTIHQFVEFEWDHIEVVIHGELSHSVYSTTTSPIIEELNGATFHAIEIMQVVKVREKIESNELKMSKIAKMVATETVKYGYQPKNRLGV</sequence>
<dbReference type="EMBL" id="JACEIK010004725">
    <property type="protein sequence ID" value="MCD9646239.1"/>
    <property type="molecule type" value="Genomic_DNA"/>
</dbReference>
<evidence type="ECO:0000313" key="1">
    <source>
        <dbReference type="EMBL" id="MCD9646239.1"/>
    </source>
</evidence>
<feature type="non-terminal residue" evidence="1">
    <location>
        <position position="95"/>
    </location>
</feature>
<keyword evidence="2" id="KW-1185">Reference proteome</keyword>
<organism evidence="1 2">
    <name type="scientific">Datura stramonium</name>
    <name type="common">Jimsonweed</name>
    <name type="synonym">Common thornapple</name>
    <dbReference type="NCBI Taxonomy" id="4076"/>
    <lineage>
        <taxon>Eukaryota</taxon>
        <taxon>Viridiplantae</taxon>
        <taxon>Streptophyta</taxon>
        <taxon>Embryophyta</taxon>
        <taxon>Tracheophyta</taxon>
        <taxon>Spermatophyta</taxon>
        <taxon>Magnoliopsida</taxon>
        <taxon>eudicotyledons</taxon>
        <taxon>Gunneridae</taxon>
        <taxon>Pentapetalae</taxon>
        <taxon>asterids</taxon>
        <taxon>lamiids</taxon>
        <taxon>Solanales</taxon>
        <taxon>Solanaceae</taxon>
        <taxon>Solanoideae</taxon>
        <taxon>Datureae</taxon>
        <taxon>Datura</taxon>
    </lineage>
</organism>
<gene>
    <name evidence="1" type="ORF">HAX54_035928</name>
</gene>
<proteinExistence type="predicted"/>
<reference evidence="1 2" key="1">
    <citation type="journal article" date="2021" name="BMC Genomics">
        <title>Datura genome reveals duplications of psychoactive alkaloid biosynthetic genes and high mutation rate following tissue culture.</title>
        <authorList>
            <person name="Rajewski A."/>
            <person name="Carter-House D."/>
            <person name="Stajich J."/>
            <person name="Litt A."/>
        </authorList>
    </citation>
    <scope>NUCLEOTIDE SEQUENCE [LARGE SCALE GENOMIC DNA]</scope>
    <source>
        <strain evidence="1">AR-01</strain>
    </source>
</reference>
<evidence type="ECO:0000313" key="2">
    <source>
        <dbReference type="Proteomes" id="UP000823775"/>
    </source>
</evidence>
<name>A0ABS8VJX0_DATST</name>
<comment type="caution">
    <text evidence="1">The sequence shown here is derived from an EMBL/GenBank/DDBJ whole genome shotgun (WGS) entry which is preliminary data.</text>
</comment>